<dbReference type="EMBL" id="CM029054">
    <property type="protein sequence ID" value="KAG2534748.1"/>
    <property type="molecule type" value="Genomic_DNA"/>
</dbReference>
<protein>
    <submittedName>
        <fullName evidence="1">Uncharacterized protein</fullName>
    </submittedName>
</protein>
<keyword evidence="2" id="KW-1185">Reference proteome</keyword>
<dbReference type="Proteomes" id="UP000823388">
    <property type="component" value="Chromosome 9N"/>
</dbReference>
<evidence type="ECO:0000313" key="1">
    <source>
        <dbReference type="EMBL" id="KAG2534748.1"/>
    </source>
</evidence>
<organism evidence="1 2">
    <name type="scientific">Panicum virgatum</name>
    <name type="common">Blackwell switchgrass</name>
    <dbReference type="NCBI Taxonomy" id="38727"/>
    <lineage>
        <taxon>Eukaryota</taxon>
        <taxon>Viridiplantae</taxon>
        <taxon>Streptophyta</taxon>
        <taxon>Embryophyta</taxon>
        <taxon>Tracheophyta</taxon>
        <taxon>Spermatophyta</taxon>
        <taxon>Magnoliopsida</taxon>
        <taxon>Liliopsida</taxon>
        <taxon>Poales</taxon>
        <taxon>Poaceae</taxon>
        <taxon>PACMAD clade</taxon>
        <taxon>Panicoideae</taxon>
        <taxon>Panicodae</taxon>
        <taxon>Paniceae</taxon>
        <taxon>Panicinae</taxon>
        <taxon>Panicum</taxon>
        <taxon>Panicum sect. Hiantes</taxon>
    </lineage>
</organism>
<proteinExistence type="predicted"/>
<evidence type="ECO:0000313" key="2">
    <source>
        <dbReference type="Proteomes" id="UP000823388"/>
    </source>
</evidence>
<gene>
    <name evidence="1" type="ORF">PVAP13_9NG080900</name>
</gene>
<sequence>MEGFPGCSCSLQPVLQWCGAYCYRSCWAAPRQQASTGNNGARHMTAAKRPASPASLCTDNGSLLAFDSVRLTHDFVAIVTVSV</sequence>
<comment type="caution">
    <text evidence="1">The sequence shown here is derived from an EMBL/GenBank/DDBJ whole genome shotgun (WGS) entry which is preliminary data.</text>
</comment>
<dbReference type="AlphaFoldDB" id="A0A8T0MDK4"/>
<reference evidence="1" key="1">
    <citation type="submission" date="2020-05" db="EMBL/GenBank/DDBJ databases">
        <title>WGS assembly of Panicum virgatum.</title>
        <authorList>
            <person name="Lovell J.T."/>
            <person name="Jenkins J."/>
            <person name="Shu S."/>
            <person name="Juenger T.E."/>
            <person name="Schmutz J."/>
        </authorList>
    </citation>
    <scope>NUCLEOTIDE SEQUENCE</scope>
    <source>
        <strain evidence="1">AP13</strain>
    </source>
</reference>
<accession>A0A8T0MDK4</accession>
<name>A0A8T0MDK4_PANVG</name>